<comment type="similarity">
    <text evidence="1">Belongs to the glycosyltransferase 47 family.</text>
</comment>
<gene>
    <name evidence="4" type="ORF">CYCCA115_LOCUS6651</name>
</gene>
<dbReference type="InterPro" id="IPR004263">
    <property type="entry name" value="Exostosin"/>
</dbReference>
<organism evidence="4 5">
    <name type="scientific">Cylindrotheca closterium</name>
    <dbReference type="NCBI Taxonomy" id="2856"/>
    <lineage>
        <taxon>Eukaryota</taxon>
        <taxon>Sar</taxon>
        <taxon>Stramenopiles</taxon>
        <taxon>Ochrophyta</taxon>
        <taxon>Bacillariophyta</taxon>
        <taxon>Bacillariophyceae</taxon>
        <taxon>Bacillariophycidae</taxon>
        <taxon>Bacillariales</taxon>
        <taxon>Bacillariaceae</taxon>
        <taxon>Cylindrotheca</taxon>
    </lineage>
</organism>
<dbReference type="Proteomes" id="UP001295423">
    <property type="component" value="Unassembled WGS sequence"/>
</dbReference>
<keyword evidence="5" id="KW-1185">Reference proteome</keyword>
<evidence type="ECO:0000259" key="3">
    <source>
        <dbReference type="Pfam" id="PF03016"/>
    </source>
</evidence>
<proteinExistence type="inferred from homology"/>
<dbReference type="EMBL" id="CAKOGP040000813">
    <property type="protein sequence ID" value="CAJ1939584.1"/>
    <property type="molecule type" value="Genomic_DNA"/>
</dbReference>
<dbReference type="InterPro" id="IPR040911">
    <property type="entry name" value="Exostosin_GT47"/>
</dbReference>
<comment type="caution">
    <text evidence="4">The sequence shown here is derived from an EMBL/GenBank/DDBJ whole genome shotgun (WGS) entry which is preliminary data.</text>
</comment>
<name>A0AAD2FGV6_9STRA</name>
<protein>
    <recommendedName>
        <fullName evidence="3">Exostosin GT47 domain-containing protein</fullName>
    </recommendedName>
</protein>
<dbReference type="AlphaFoldDB" id="A0AAD2FGV6"/>
<feature type="domain" description="Exostosin GT47" evidence="3">
    <location>
        <begin position="93"/>
        <end position="378"/>
    </location>
</feature>
<dbReference type="GO" id="GO:0016757">
    <property type="term" value="F:glycosyltransferase activity"/>
    <property type="evidence" value="ECO:0007669"/>
    <property type="project" value="InterPro"/>
</dbReference>
<dbReference type="PANTHER" id="PTHR11062">
    <property type="entry name" value="EXOSTOSIN HEPARAN SULFATE GLYCOSYLTRANSFERASE -RELATED"/>
    <property type="match status" value="1"/>
</dbReference>
<reference evidence="4" key="1">
    <citation type="submission" date="2023-08" db="EMBL/GenBank/DDBJ databases">
        <authorList>
            <person name="Audoor S."/>
            <person name="Bilcke G."/>
        </authorList>
    </citation>
    <scope>NUCLEOTIDE SEQUENCE</scope>
</reference>
<feature type="chain" id="PRO_5041914230" description="Exostosin GT47 domain-containing protein" evidence="2">
    <location>
        <begin position="28"/>
        <end position="490"/>
    </location>
</feature>
<evidence type="ECO:0000256" key="2">
    <source>
        <dbReference type="SAM" id="SignalP"/>
    </source>
</evidence>
<evidence type="ECO:0000313" key="5">
    <source>
        <dbReference type="Proteomes" id="UP001295423"/>
    </source>
</evidence>
<sequence>MQREFLLKGLAVCCFLLLVQNIFQSLGRNATSFPMLPDSTSCFVNNASLFLPRTESSKPAIEKRDLLLSVPFYVYEDLAWNGATRGGKSVEEIANPPSDSAKGKSKHGSDYWMWKASLNGHPMRTKNMSEAKLFFVPWLMNFWDCRVWKNRSLCVNGLCDIALLLDSLDKLLDSPAFQQYPDHHVIVRSFWSAAHYRWNAEQLKQNKEFQRFLDAFTQMQALVFEGKDIYPNKAAGRHTFTSYHVGSPCPIYSENDHGGKEKPYDVGMIGSLHKKKQAFKNRRNICKWLGQINDNDNNNKNSNATMIRVSVCGEGSQCPALAESKFGFHVAGDTYSSQRLMDTILSGTVPIFTHLHQYELAGDWIDWSQLSYYLPVHDDTGAKKGNNTIAGPTHKVTIHSLRAAADSDIFEERLRAILEDEAGYQAKHEKILEHIPLFDYTTLYPFDTYMYLFQAELFPETRHPIGASRWSALRLPPPLFVDPPPPPLPV</sequence>
<feature type="signal peptide" evidence="2">
    <location>
        <begin position="1"/>
        <end position="27"/>
    </location>
</feature>
<keyword evidence="2" id="KW-0732">Signal</keyword>
<evidence type="ECO:0000313" key="4">
    <source>
        <dbReference type="EMBL" id="CAJ1939584.1"/>
    </source>
</evidence>
<dbReference type="PANTHER" id="PTHR11062:SF281">
    <property type="entry name" value="EXOSTOSIN-LIKE 2"/>
    <property type="match status" value="1"/>
</dbReference>
<evidence type="ECO:0000256" key="1">
    <source>
        <dbReference type="ARBA" id="ARBA00010271"/>
    </source>
</evidence>
<dbReference type="Pfam" id="PF03016">
    <property type="entry name" value="Exostosin_GT47"/>
    <property type="match status" value="1"/>
</dbReference>
<accession>A0AAD2FGV6</accession>